<evidence type="ECO:0000313" key="3">
    <source>
        <dbReference type="EMBL" id="TEB34151.1"/>
    </source>
</evidence>
<protein>
    <recommendedName>
        <fullName evidence="5">Transmembrane protein</fullName>
    </recommendedName>
</protein>
<name>A0A4Y7TJJ6_COPMI</name>
<feature type="region of interest" description="Disordered" evidence="1">
    <location>
        <begin position="63"/>
        <end position="143"/>
    </location>
</feature>
<feature type="compositionally biased region" description="Basic and acidic residues" evidence="1">
    <location>
        <begin position="786"/>
        <end position="800"/>
    </location>
</feature>
<evidence type="ECO:0000256" key="2">
    <source>
        <dbReference type="SAM" id="Phobius"/>
    </source>
</evidence>
<evidence type="ECO:0000256" key="1">
    <source>
        <dbReference type="SAM" id="MobiDB-lite"/>
    </source>
</evidence>
<evidence type="ECO:0008006" key="5">
    <source>
        <dbReference type="Google" id="ProtNLM"/>
    </source>
</evidence>
<feature type="region of interest" description="Disordered" evidence="1">
    <location>
        <begin position="1"/>
        <end position="48"/>
    </location>
</feature>
<feature type="compositionally biased region" description="Basic and acidic residues" evidence="1">
    <location>
        <begin position="767"/>
        <end position="776"/>
    </location>
</feature>
<comment type="caution">
    <text evidence="3">The sequence shown here is derived from an EMBL/GenBank/DDBJ whole genome shotgun (WGS) entry which is preliminary data.</text>
</comment>
<feature type="transmembrane region" description="Helical" evidence="2">
    <location>
        <begin position="628"/>
        <end position="658"/>
    </location>
</feature>
<keyword evidence="2" id="KW-1133">Transmembrane helix</keyword>
<dbReference type="AlphaFoldDB" id="A0A4Y7TJJ6"/>
<gene>
    <name evidence="3" type="ORF">FA13DRAFT_1707737</name>
</gene>
<dbReference type="OrthoDB" id="2657661at2759"/>
<keyword evidence="4" id="KW-1185">Reference proteome</keyword>
<accession>A0A4Y7TJJ6</accession>
<feature type="transmembrane region" description="Helical" evidence="2">
    <location>
        <begin position="587"/>
        <end position="607"/>
    </location>
</feature>
<reference evidence="3 4" key="1">
    <citation type="journal article" date="2019" name="Nat. Ecol. Evol.">
        <title>Megaphylogeny resolves global patterns of mushroom evolution.</title>
        <authorList>
            <person name="Varga T."/>
            <person name="Krizsan K."/>
            <person name="Foldi C."/>
            <person name="Dima B."/>
            <person name="Sanchez-Garcia M."/>
            <person name="Sanchez-Ramirez S."/>
            <person name="Szollosi G.J."/>
            <person name="Szarkandi J.G."/>
            <person name="Papp V."/>
            <person name="Albert L."/>
            <person name="Andreopoulos W."/>
            <person name="Angelini C."/>
            <person name="Antonin V."/>
            <person name="Barry K.W."/>
            <person name="Bougher N.L."/>
            <person name="Buchanan P."/>
            <person name="Buyck B."/>
            <person name="Bense V."/>
            <person name="Catcheside P."/>
            <person name="Chovatia M."/>
            <person name="Cooper J."/>
            <person name="Damon W."/>
            <person name="Desjardin D."/>
            <person name="Finy P."/>
            <person name="Geml J."/>
            <person name="Haridas S."/>
            <person name="Hughes K."/>
            <person name="Justo A."/>
            <person name="Karasinski D."/>
            <person name="Kautmanova I."/>
            <person name="Kiss B."/>
            <person name="Kocsube S."/>
            <person name="Kotiranta H."/>
            <person name="LaButti K.M."/>
            <person name="Lechner B.E."/>
            <person name="Liimatainen K."/>
            <person name="Lipzen A."/>
            <person name="Lukacs Z."/>
            <person name="Mihaltcheva S."/>
            <person name="Morgado L.N."/>
            <person name="Niskanen T."/>
            <person name="Noordeloos M.E."/>
            <person name="Ohm R.A."/>
            <person name="Ortiz-Santana B."/>
            <person name="Ovrebo C."/>
            <person name="Racz N."/>
            <person name="Riley R."/>
            <person name="Savchenko A."/>
            <person name="Shiryaev A."/>
            <person name="Soop K."/>
            <person name="Spirin V."/>
            <person name="Szebenyi C."/>
            <person name="Tomsovsky M."/>
            <person name="Tulloss R.E."/>
            <person name="Uehling J."/>
            <person name="Grigoriev I.V."/>
            <person name="Vagvolgyi C."/>
            <person name="Papp T."/>
            <person name="Martin F.M."/>
            <person name="Miettinen O."/>
            <person name="Hibbett D.S."/>
            <person name="Nagy L.G."/>
        </authorList>
    </citation>
    <scope>NUCLEOTIDE SEQUENCE [LARGE SCALE GENOMIC DNA]</scope>
    <source>
        <strain evidence="3 4">FP101781</strain>
    </source>
</reference>
<feature type="transmembrane region" description="Helical" evidence="2">
    <location>
        <begin position="664"/>
        <end position="690"/>
    </location>
</feature>
<keyword evidence="2" id="KW-0472">Membrane</keyword>
<feature type="compositionally biased region" description="Low complexity" evidence="1">
    <location>
        <begin position="95"/>
        <end position="107"/>
    </location>
</feature>
<dbReference type="Proteomes" id="UP000298030">
    <property type="component" value="Unassembled WGS sequence"/>
</dbReference>
<dbReference type="EMBL" id="QPFP01000010">
    <property type="protein sequence ID" value="TEB34151.1"/>
    <property type="molecule type" value="Genomic_DNA"/>
</dbReference>
<sequence>MSSHQLPAQYFQEGSPETDAPLAGDTGETHGWTDNALNTRATDKDRACRASKLNWGDLCESSKVGEASSGPYFPPLLPGQVPSCERDPPQPPNSPTSATLSSGSSRTRVGSDGFPSPGLRRDDGSIDGSPSGREFAQSPQGLPHRTAEDVLVAQPVGPPPLSATMEHLCAIDVVEDYERYKRGYCYPLDHYRPDKNTIIRGRAGTSLDFPPLPSECQNWRGFLHPEGTRYFFYGGTDSPVPVVTEAWLYDGECYEQVEYYRKGIFKYMRAYGLSFPVTEPTFAPEGKTEENKMQDYFQDYAPVVLVLELRLTGKCGYYFVDHAGQRLFWLEDYDFSWAAGEVHVGHSDSIIGMEMKRHYWRHNEYFPHLYEFTEKDLEEIDDMIGFTFGDVLTSDTSAVNGYNLEQLKYVTKMMTRHAQKAPRKRRKSVGERRTICRVVSDLYHERFLNLHGQRGVRLDSKQSIHYCSYRRKKWVEKRRRGGGLERRAEVVPKALLSLLLKAAGLRRRREDPRPYVHAKRLRDMTLDQIVNKNLLAKYTEKMVAEWRDVALYGTVLLGANVSFLTIQSVDEAPGDQPTRTPAQRASYFSILASLGTIVASLVLLILVRHREVMGNKLIGVRSQSRWGLEALALMYGTPFSLVIWAILGFFLSFAIMWFECRDPAVVAIVVVSLLSFAIFLGWAVSASYSATEPYEMIVMRATEKVVTAGAKVRKGSVHVAEKVKIVGGTMRKGTLDAAKGAKRRLSSIRIEPNGKRPRSQYLGHGGRRCDSPERADTGLIPGSLELENREQERSRLGNRV</sequence>
<proteinExistence type="predicted"/>
<feature type="region of interest" description="Disordered" evidence="1">
    <location>
        <begin position="753"/>
        <end position="800"/>
    </location>
</feature>
<evidence type="ECO:0000313" key="4">
    <source>
        <dbReference type="Proteomes" id="UP000298030"/>
    </source>
</evidence>
<keyword evidence="2" id="KW-0812">Transmembrane</keyword>
<organism evidence="3 4">
    <name type="scientific">Coprinellus micaceus</name>
    <name type="common">Glistening ink-cap mushroom</name>
    <name type="synonym">Coprinus micaceus</name>
    <dbReference type="NCBI Taxonomy" id="71717"/>
    <lineage>
        <taxon>Eukaryota</taxon>
        <taxon>Fungi</taxon>
        <taxon>Dikarya</taxon>
        <taxon>Basidiomycota</taxon>
        <taxon>Agaricomycotina</taxon>
        <taxon>Agaricomycetes</taxon>
        <taxon>Agaricomycetidae</taxon>
        <taxon>Agaricales</taxon>
        <taxon>Agaricineae</taxon>
        <taxon>Psathyrellaceae</taxon>
        <taxon>Coprinellus</taxon>
    </lineage>
</organism>